<keyword evidence="4 8" id="KW-0812">Transmembrane</keyword>
<name>A0AAJ6YDP1_9HYME</name>
<dbReference type="PANTHER" id="PTHR11923">
    <property type="entry name" value="SCAVENGER RECEPTOR CLASS B TYPE-1 SR-B1"/>
    <property type="match status" value="1"/>
</dbReference>
<dbReference type="InterPro" id="IPR002159">
    <property type="entry name" value="CD36_fam"/>
</dbReference>
<reference evidence="10" key="1">
    <citation type="submission" date="2025-08" db="UniProtKB">
        <authorList>
            <consortium name="RefSeq"/>
        </authorList>
    </citation>
    <scope>IDENTIFICATION</scope>
</reference>
<keyword evidence="9" id="KW-1185">Reference proteome</keyword>
<dbReference type="GO" id="GO:0005044">
    <property type="term" value="F:scavenger receptor activity"/>
    <property type="evidence" value="ECO:0007669"/>
    <property type="project" value="TreeGrafter"/>
</dbReference>
<evidence type="ECO:0000256" key="6">
    <source>
        <dbReference type="ARBA" id="ARBA00023136"/>
    </source>
</evidence>
<feature type="transmembrane region" description="Helical" evidence="8">
    <location>
        <begin position="447"/>
        <end position="466"/>
    </location>
</feature>
<comment type="similarity">
    <text evidence="2">Belongs to the CD36 family.</text>
</comment>
<sequence>MPGSGVEKVRMKELKCGRSIHFTTKRIGIHNWIIWFLSFLAIFSLILFALSWLTDFFGHAIISNLQLRNGSLSFTWWQRPAVRAVYRVRIFNYTNVDDFETGKVEKLRVQEVGPYIYRETLTRVNPYLGNNAMALSRDMSFLAQVSLTAVLSTIRAKPFIRVPAGNFLWGYDDELFRIAKPVMAWHQGIPYEKFGILAFKAGLSKDRMTINTGTKDLKNLGNTIGFNGMESRNIWHDKSCDKIEGSDGSMFPPQLVWNRNYTLKVYAKEMCRPIPLQYYSESRAKGIPTLRYKLPEDVFTTSSTHNSCFCQKHTDDFGNATYICAPKGLFNTSACNFGAPMLSSFPHFYQADKSLLKYVDGMKPKQELHDSYIDLHPRLGVPIGGWSRVQINMEARKADAVPFMGHLQDGTILPILWIEIGIDEIPESVMNILYHAYYTVNTIEACLHWGSLLGVMLSIVILGYILKARHTDEHTVLHRNVSGQDPLLEATVSRTKNLLIKLWSLQLTELYLILNIINGTELKIIYLKEYIYLYNPFYSRY</sequence>
<protein>
    <submittedName>
        <fullName evidence="10">Sensory neuron membrane protein 2-like</fullName>
    </submittedName>
</protein>
<evidence type="ECO:0000256" key="8">
    <source>
        <dbReference type="SAM" id="Phobius"/>
    </source>
</evidence>
<dbReference type="PRINTS" id="PR01609">
    <property type="entry name" value="CD36FAMILY"/>
</dbReference>
<keyword evidence="3" id="KW-1003">Cell membrane</keyword>
<evidence type="ECO:0000256" key="5">
    <source>
        <dbReference type="ARBA" id="ARBA00022989"/>
    </source>
</evidence>
<evidence type="ECO:0000313" key="10">
    <source>
        <dbReference type="RefSeq" id="XP_011496150.1"/>
    </source>
</evidence>
<evidence type="ECO:0000256" key="4">
    <source>
        <dbReference type="ARBA" id="ARBA00022692"/>
    </source>
</evidence>
<comment type="subcellular location">
    <subcellularLocation>
        <location evidence="1">Cell membrane</location>
    </subcellularLocation>
</comment>
<dbReference type="GO" id="GO:0005737">
    <property type="term" value="C:cytoplasm"/>
    <property type="evidence" value="ECO:0007669"/>
    <property type="project" value="TreeGrafter"/>
</dbReference>
<evidence type="ECO:0000313" key="9">
    <source>
        <dbReference type="Proteomes" id="UP000695007"/>
    </source>
</evidence>
<dbReference type="PANTHER" id="PTHR11923:SF50">
    <property type="entry name" value="GH19047P"/>
    <property type="match status" value="1"/>
</dbReference>
<dbReference type="GO" id="GO:0005901">
    <property type="term" value="C:caveola"/>
    <property type="evidence" value="ECO:0007669"/>
    <property type="project" value="UniProtKB-SubCell"/>
</dbReference>
<keyword evidence="5 8" id="KW-1133">Transmembrane helix</keyword>
<dbReference type="GeneID" id="105360848"/>
<evidence type="ECO:0000256" key="7">
    <source>
        <dbReference type="ARBA" id="ARBA00023180"/>
    </source>
</evidence>
<organism evidence="9 10">
    <name type="scientific">Ceratosolen solmsi marchali</name>
    <dbReference type="NCBI Taxonomy" id="326594"/>
    <lineage>
        <taxon>Eukaryota</taxon>
        <taxon>Metazoa</taxon>
        <taxon>Ecdysozoa</taxon>
        <taxon>Arthropoda</taxon>
        <taxon>Hexapoda</taxon>
        <taxon>Insecta</taxon>
        <taxon>Pterygota</taxon>
        <taxon>Neoptera</taxon>
        <taxon>Endopterygota</taxon>
        <taxon>Hymenoptera</taxon>
        <taxon>Apocrita</taxon>
        <taxon>Proctotrupomorpha</taxon>
        <taxon>Chalcidoidea</taxon>
        <taxon>Agaonidae</taxon>
        <taxon>Agaoninae</taxon>
        <taxon>Ceratosolen</taxon>
    </lineage>
</organism>
<keyword evidence="7" id="KW-0325">Glycoprotein</keyword>
<dbReference type="Proteomes" id="UP000695007">
    <property type="component" value="Unplaced"/>
</dbReference>
<accession>A0AAJ6YDP1</accession>
<dbReference type="RefSeq" id="XP_011496150.1">
    <property type="nucleotide sequence ID" value="XM_011497848.1"/>
</dbReference>
<keyword evidence="6 8" id="KW-0472">Membrane</keyword>
<evidence type="ECO:0000256" key="2">
    <source>
        <dbReference type="ARBA" id="ARBA00010532"/>
    </source>
</evidence>
<evidence type="ECO:0000256" key="3">
    <source>
        <dbReference type="ARBA" id="ARBA00022475"/>
    </source>
</evidence>
<dbReference type="Pfam" id="PF01130">
    <property type="entry name" value="CD36"/>
    <property type="match status" value="2"/>
</dbReference>
<gene>
    <name evidence="10" type="primary">LOC105360848</name>
</gene>
<dbReference type="AlphaFoldDB" id="A0AAJ6YDP1"/>
<proteinExistence type="inferred from homology"/>
<feature type="transmembrane region" description="Helical" evidence="8">
    <location>
        <begin position="32"/>
        <end position="53"/>
    </location>
</feature>
<evidence type="ECO:0000256" key="1">
    <source>
        <dbReference type="ARBA" id="ARBA00004236"/>
    </source>
</evidence>
<dbReference type="KEGG" id="csol:105360848"/>